<feature type="active site" evidence="7">
    <location>
        <position position="308"/>
    </location>
</feature>
<comment type="catalytic activity">
    <reaction evidence="7">
        <text>(S)-dihydroorotate + H2O = N-carbamoyl-L-aspartate + H(+)</text>
        <dbReference type="Rhea" id="RHEA:24296"/>
        <dbReference type="ChEBI" id="CHEBI:15377"/>
        <dbReference type="ChEBI" id="CHEBI:15378"/>
        <dbReference type="ChEBI" id="CHEBI:30864"/>
        <dbReference type="ChEBI" id="CHEBI:32814"/>
        <dbReference type="EC" id="3.5.2.3"/>
    </reaction>
</comment>
<dbReference type="InterPro" id="IPR050138">
    <property type="entry name" value="DHOase/Allantoinase_Hydrolase"/>
</dbReference>
<comment type="caution">
    <text evidence="7">Lacks conserved residue(s) required for the propagation of feature annotation.</text>
</comment>
<dbReference type="GO" id="GO:0004151">
    <property type="term" value="F:dihydroorotase activity"/>
    <property type="evidence" value="ECO:0007669"/>
    <property type="project" value="UniProtKB-UniRule"/>
</dbReference>
<sequence length="427" mass="46272">MQQNNTILIKGGRVISPKNRLNGVIDVLIANGTIEKTGKALNIAADRVVDAKGMYVVPGLIDMHCHFREPGFEEKETIQTGAQAAAAGGVTTVAVMPNTNPVVDNETVVKFIMDRARDAAIRVLPIGAISHNQEGAVLSEIGLMRRAGIVAVSEDGKSVMDSGLMKNAMRYCTMDDTLIISHCEDPGLSKGGVMNEGRISSMLGFKGIPKIAEEIMVARDIMIARDTGARIHIAHVSTKGAVELIRAAKKDKMRITAETAPHYFTLTDDIIVNFNPNHKMNPPLRNKEDVEAIIKALADGTIDAIATDHAPHTIDDKDMEFDQTPNGVVGLETSVGVTLTHLVHKKKITIERMVELMSVNPAAILKIDHGQIAQGKRADITIIDPSKPWTVDSKKFRSLGKNTPFEGMKLRGKAVVTIVNGNVVYEE</sequence>
<dbReference type="UniPathway" id="UPA00070">
    <property type="reaction ID" value="UER00117"/>
</dbReference>
<evidence type="ECO:0000256" key="2">
    <source>
        <dbReference type="ARBA" id="ARBA00010286"/>
    </source>
</evidence>
<dbReference type="InterPro" id="IPR002195">
    <property type="entry name" value="Dihydroorotase_CS"/>
</dbReference>
<dbReference type="Gene3D" id="3.20.20.140">
    <property type="entry name" value="Metal-dependent hydrolases"/>
    <property type="match status" value="1"/>
</dbReference>
<dbReference type="EC" id="3.5.2.3" evidence="7"/>
<feature type="binding site" evidence="7">
    <location>
        <position position="64"/>
    </location>
    <ligand>
        <name>Zn(2+)</name>
        <dbReference type="ChEBI" id="CHEBI:29105"/>
        <label>1</label>
    </ligand>
</feature>
<feature type="domain" description="Dihydroorotase catalytic" evidence="9">
    <location>
        <begin position="55"/>
        <end position="239"/>
    </location>
</feature>
<feature type="binding site" evidence="7">
    <location>
        <position position="182"/>
    </location>
    <ligand>
        <name>Zn(2+)</name>
        <dbReference type="ChEBI" id="CHEBI:29105"/>
        <label>2</label>
    </ligand>
</feature>
<comment type="caution">
    <text evidence="10">The sequence shown here is derived from an EMBL/GenBank/DDBJ whole genome shotgun (WGS) entry which is preliminary data.</text>
</comment>
<feature type="binding site" evidence="7">
    <location>
        <position position="155"/>
    </location>
    <ligand>
        <name>Zn(2+)</name>
        <dbReference type="ChEBI" id="CHEBI:29105"/>
        <label>1</label>
    </ligand>
</feature>
<feature type="binding site" evidence="7">
    <location>
        <position position="312"/>
    </location>
    <ligand>
        <name>substrate</name>
    </ligand>
</feature>
<dbReference type="Proteomes" id="UP000179243">
    <property type="component" value="Unassembled WGS sequence"/>
</dbReference>
<dbReference type="GO" id="GO:0008270">
    <property type="term" value="F:zinc ion binding"/>
    <property type="evidence" value="ECO:0007669"/>
    <property type="project" value="UniProtKB-UniRule"/>
</dbReference>
<feature type="binding site" evidence="7">
    <location>
        <position position="308"/>
    </location>
    <ligand>
        <name>Zn(2+)</name>
        <dbReference type="ChEBI" id="CHEBI:29105"/>
        <label>1</label>
    </ligand>
</feature>
<dbReference type="InterPro" id="IPR032466">
    <property type="entry name" value="Metal_Hydrolase"/>
</dbReference>
<gene>
    <name evidence="7" type="primary">pyrC</name>
    <name evidence="10" type="ORF">A2519_04835</name>
</gene>
<reference evidence="10 11" key="1">
    <citation type="journal article" date="2016" name="Nat. Commun.">
        <title>Thousands of microbial genomes shed light on interconnected biogeochemical processes in an aquifer system.</title>
        <authorList>
            <person name="Anantharaman K."/>
            <person name="Brown C.T."/>
            <person name="Hug L.A."/>
            <person name="Sharon I."/>
            <person name="Castelle C.J."/>
            <person name="Probst A.J."/>
            <person name="Thomas B.C."/>
            <person name="Singh A."/>
            <person name="Wilkins M.J."/>
            <person name="Karaoz U."/>
            <person name="Brodie E.L."/>
            <person name="Williams K.H."/>
            <person name="Hubbard S.S."/>
            <person name="Banfield J.F."/>
        </authorList>
    </citation>
    <scope>NUCLEOTIDE SEQUENCE [LARGE SCALE GENOMIC DNA]</scope>
</reference>
<evidence type="ECO:0000259" key="9">
    <source>
        <dbReference type="Pfam" id="PF12890"/>
    </source>
</evidence>
<evidence type="ECO:0000313" key="11">
    <source>
        <dbReference type="Proteomes" id="UP000179243"/>
    </source>
</evidence>
<comment type="cofactor">
    <cofactor evidence="7">
        <name>Zn(2+)</name>
        <dbReference type="ChEBI" id="CHEBI:29105"/>
    </cofactor>
    <text evidence="7">Binds 2 Zn(2+) ions per subunit.</text>
</comment>
<dbReference type="GO" id="GO:0004038">
    <property type="term" value="F:allantoinase activity"/>
    <property type="evidence" value="ECO:0007669"/>
    <property type="project" value="TreeGrafter"/>
</dbReference>
<dbReference type="HAMAP" id="MF_00220_B">
    <property type="entry name" value="PyrC_classI_B"/>
    <property type="match status" value="1"/>
</dbReference>
<proteinExistence type="inferred from homology"/>
<dbReference type="Pfam" id="PF07969">
    <property type="entry name" value="Amidohydro_3"/>
    <property type="match status" value="1"/>
</dbReference>
<evidence type="ECO:0000256" key="7">
    <source>
        <dbReference type="HAMAP-Rule" id="MF_00220"/>
    </source>
</evidence>
<dbReference type="InterPro" id="IPR024403">
    <property type="entry name" value="DHOase_cat"/>
</dbReference>
<evidence type="ECO:0000256" key="4">
    <source>
        <dbReference type="ARBA" id="ARBA00022801"/>
    </source>
</evidence>
<evidence type="ECO:0000256" key="6">
    <source>
        <dbReference type="ARBA" id="ARBA00022975"/>
    </source>
</evidence>
<feature type="domain" description="Amidohydrolase 3" evidence="8">
    <location>
        <begin position="344"/>
        <end position="425"/>
    </location>
</feature>
<comment type="similarity">
    <text evidence="2 7">Belongs to the metallo-dependent hydrolases superfamily. DHOase family. Class I DHOase subfamily.</text>
</comment>
<keyword evidence="3 7" id="KW-0479">Metal-binding</keyword>
<dbReference type="NCBIfam" id="TIGR00857">
    <property type="entry name" value="pyrC_multi"/>
    <property type="match status" value="1"/>
</dbReference>
<dbReference type="Gene3D" id="2.30.40.10">
    <property type="entry name" value="Urease, subunit C, domain 1"/>
    <property type="match status" value="1"/>
</dbReference>
<dbReference type="GO" id="GO:0005737">
    <property type="term" value="C:cytoplasm"/>
    <property type="evidence" value="ECO:0007669"/>
    <property type="project" value="TreeGrafter"/>
</dbReference>
<feature type="binding site" evidence="7">
    <location>
        <position position="155"/>
    </location>
    <ligand>
        <name>Zn(2+)</name>
        <dbReference type="ChEBI" id="CHEBI:29105"/>
        <label>2</label>
    </ligand>
</feature>
<keyword evidence="4 7" id="KW-0378">Hydrolase</keyword>
<dbReference type="GO" id="GO:0044205">
    <property type="term" value="P:'de novo' UMP biosynthetic process"/>
    <property type="evidence" value="ECO:0007669"/>
    <property type="project" value="UniProtKB-UniRule"/>
</dbReference>
<keyword evidence="6 7" id="KW-0665">Pyrimidine biosynthesis</keyword>
<feature type="binding site" evidence="7">
    <location>
        <position position="98"/>
    </location>
    <ligand>
        <name>substrate</name>
    </ligand>
</feature>
<feature type="binding site" evidence="7">
    <location>
        <position position="281"/>
    </location>
    <ligand>
        <name>substrate</name>
    </ligand>
</feature>
<dbReference type="CDD" id="cd01317">
    <property type="entry name" value="DHOase_IIa"/>
    <property type="match status" value="1"/>
</dbReference>
<dbReference type="PANTHER" id="PTHR43668">
    <property type="entry name" value="ALLANTOINASE"/>
    <property type="match status" value="1"/>
</dbReference>
<dbReference type="PANTHER" id="PTHR43668:SF2">
    <property type="entry name" value="ALLANTOINASE"/>
    <property type="match status" value="1"/>
</dbReference>
<dbReference type="EMBL" id="MFYX01000044">
    <property type="protein sequence ID" value="OGK05928.1"/>
    <property type="molecule type" value="Genomic_DNA"/>
</dbReference>
<evidence type="ECO:0000256" key="3">
    <source>
        <dbReference type="ARBA" id="ARBA00022723"/>
    </source>
</evidence>
<dbReference type="SUPFAM" id="SSF51556">
    <property type="entry name" value="Metallo-dependent hydrolases"/>
    <property type="match status" value="1"/>
</dbReference>
<comment type="function">
    <text evidence="1 7">Catalyzes the reversible cyclization of carbamoyl aspartate to dihydroorotate.</text>
</comment>
<evidence type="ECO:0000256" key="1">
    <source>
        <dbReference type="ARBA" id="ARBA00002368"/>
    </source>
</evidence>
<dbReference type="InterPro" id="IPR011059">
    <property type="entry name" value="Metal-dep_hydrolase_composite"/>
</dbReference>
<dbReference type="GO" id="GO:0006145">
    <property type="term" value="P:purine nucleobase catabolic process"/>
    <property type="evidence" value="ECO:0007669"/>
    <property type="project" value="TreeGrafter"/>
</dbReference>
<dbReference type="Pfam" id="PF12890">
    <property type="entry name" value="DHOase"/>
    <property type="match status" value="1"/>
</dbReference>
<protein>
    <recommendedName>
        <fullName evidence="7">Dihydroorotase</fullName>
        <shortName evidence="7">DHOase</shortName>
        <ecNumber evidence="7">3.5.2.3</ecNumber>
    </recommendedName>
</protein>
<dbReference type="InterPro" id="IPR004722">
    <property type="entry name" value="DHOase"/>
</dbReference>
<dbReference type="AlphaFoldDB" id="A0A1F7FH51"/>
<dbReference type="InterPro" id="IPR013108">
    <property type="entry name" value="Amidohydro_3"/>
</dbReference>
<dbReference type="PROSITE" id="PS00483">
    <property type="entry name" value="DIHYDROOROTASE_2"/>
    <property type="match status" value="1"/>
</dbReference>
<keyword evidence="5 7" id="KW-0862">Zinc</keyword>
<dbReference type="SUPFAM" id="SSF51338">
    <property type="entry name" value="Composite domain of metallo-dependent hydrolases"/>
    <property type="match status" value="1"/>
</dbReference>
<comment type="pathway">
    <text evidence="7">Pyrimidine metabolism; UMP biosynthesis via de novo pathway; (S)-dihydroorotate from bicarbonate: step 3/3.</text>
</comment>
<accession>A0A1F7FH51</accession>
<feature type="binding site" evidence="7">
    <location>
        <begin position="66"/>
        <end position="68"/>
    </location>
    <ligand>
        <name>substrate</name>
    </ligand>
</feature>
<evidence type="ECO:0000256" key="5">
    <source>
        <dbReference type="ARBA" id="ARBA00022833"/>
    </source>
</evidence>
<organism evidence="10 11">
    <name type="scientific">Candidatus Raymondbacteria bacterium RIFOXYD12_FULL_49_13</name>
    <dbReference type="NCBI Taxonomy" id="1817890"/>
    <lineage>
        <taxon>Bacteria</taxon>
        <taxon>Raymondiibacteriota</taxon>
    </lineage>
</organism>
<evidence type="ECO:0000313" key="10">
    <source>
        <dbReference type="EMBL" id="OGK05928.1"/>
    </source>
</evidence>
<feature type="binding site" evidence="7">
    <location>
        <position position="66"/>
    </location>
    <ligand>
        <name>Zn(2+)</name>
        <dbReference type="ChEBI" id="CHEBI:29105"/>
        <label>1</label>
    </ligand>
</feature>
<evidence type="ECO:0000259" key="8">
    <source>
        <dbReference type="Pfam" id="PF07969"/>
    </source>
</evidence>
<feature type="binding site" evidence="7">
    <location>
        <position position="235"/>
    </location>
    <ligand>
        <name>Zn(2+)</name>
        <dbReference type="ChEBI" id="CHEBI:29105"/>
        <label>2</label>
    </ligand>
</feature>
<name>A0A1F7FH51_UNCRA</name>